<organism evidence="1 2">
    <name type="scientific">Cyclobacterium plantarum</name>
    <dbReference type="NCBI Taxonomy" id="2716263"/>
    <lineage>
        <taxon>Bacteria</taxon>
        <taxon>Pseudomonadati</taxon>
        <taxon>Bacteroidota</taxon>
        <taxon>Cytophagia</taxon>
        <taxon>Cytophagales</taxon>
        <taxon>Cyclobacteriaceae</taxon>
        <taxon>Cyclobacterium</taxon>
    </lineage>
</organism>
<dbReference type="Proteomes" id="UP000649799">
    <property type="component" value="Unassembled WGS sequence"/>
</dbReference>
<protein>
    <submittedName>
        <fullName evidence="1">DUF4406 domain-containing protein</fullName>
    </submittedName>
</protein>
<comment type="caution">
    <text evidence="1">The sequence shown here is derived from an EMBL/GenBank/DDBJ whole genome shotgun (WGS) entry which is preliminary data.</text>
</comment>
<reference evidence="1 2" key="1">
    <citation type="submission" date="2020-03" db="EMBL/GenBank/DDBJ databases">
        <title>Cyclobacterium plantarum sp. nov., a marine bacterium isolated from a coastal-marine wetland.</title>
        <authorList>
            <person name="Sanchez-Porro C."/>
            <person name="Ventosa A."/>
            <person name="Amoozegar M."/>
        </authorList>
    </citation>
    <scope>NUCLEOTIDE SEQUENCE [LARGE SCALE GENOMIC DNA]</scope>
    <source>
        <strain evidence="1 2">GBPx2</strain>
    </source>
</reference>
<dbReference type="EMBL" id="JAANYN010000015">
    <property type="protein sequence ID" value="NHE59646.1"/>
    <property type="molecule type" value="Genomic_DNA"/>
</dbReference>
<name>A0ABX0HCM6_9BACT</name>
<keyword evidence="2" id="KW-1185">Reference proteome</keyword>
<gene>
    <name evidence="1" type="ORF">G9Q97_22785</name>
</gene>
<dbReference type="Gene3D" id="3.40.50.10400">
    <property type="entry name" value="Hypothetical protein PA1492"/>
    <property type="match status" value="1"/>
</dbReference>
<accession>A0ABX0HCM6</accession>
<proteinExistence type="predicted"/>
<evidence type="ECO:0000313" key="2">
    <source>
        <dbReference type="Proteomes" id="UP000649799"/>
    </source>
</evidence>
<evidence type="ECO:0000313" key="1">
    <source>
        <dbReference type="EMBL" id="NHE59646.1"/>
    </source>
</evidence>
<sequence>MLILIAGPYRSGTNDDPRLIQNNLDRLEAMALPIFRKGHVPIIGEWLALPLLHLAGSQKPGDEIWNEIQYPVAHRLLEKCDAVLRIPGASGGADQDVKKARERGLKVYYHLNEIPDAE</sequence>
<dbReference type="RefSeq" id="WP_166151230.1">
    <property type="nucleotide sequence ID" value="NZ_JAANYN010000015.1"/>
</dbReference>